<dbReference type="KEGG" id="bmx:BMS_0182"/>
<dbReference type="InterPro" id="IPR006530">
    <property type="entry name" value="YD"/>
</dbReference>
<proteinExistence type="predicted"/>
<sequence>MKLVKLLLLLFLIPATAFGGVNLKNGNFYISYTDIIVPGGGHDLEVVRTYNSKSTEKGWFGFGWGSDYETFLTVSADGSVVIHENGSGANTRFVPKEAVDPVSAAQRIIEAMRKRTSVTEQVAKSLKVKLSNDAELRQAYARKFNVKAQLANGTVLFSNTRGLQQVHKIKDGFKRVYNDGKVQFFNKDGKLAKIKDKHGYTISFEYKNGNLLKIKDSQAKQLFFEWFQNGRVKSISSTANKKTSYKFEGDDLVESKDVAGNVFKYSYDANHNMKSITYSDGSKMEVDYTPRTQFVQSVKSRSGDLTSYKYDSNPKNPDFHYWTTVTKKSPNGKSVSNKYEYEIKARPDGSQYTYRILTQINGLKTETIYSECCSLPLKITRGNHVTSFEYNKKGLLTKKTSTKGDYIELSYHKKFNKITKVVNKKGWTNFKYDEKSGNLAKAENSFGKSVLLIYDRKGRITKMHDYDKNTKKKRSLSFVYNAQGKPVEIKMDSIGKINVQYDNYGEIKKVESKAGHKMALQVTQAFQSLLAIVKPAGVNLNL</sequence>
<reference evidence="4" key="1">
    <citation type="journal article" date="2013" name="ISME J.">
        <title>A small predatory core genome in the divergent marine Bacteriovorax marinus SJ and the terrestrial Bdellovibrio bacteriovorus.</title>
        <authorList>
            <person name="Crossman L.C."/>
            <person name="Chen H."/>
            <person name="Cerdeno-Tarraga A.M."/>
            <person name="Brooks K."/>
            <person name="Quail M.A."/>
            <person name="Pineiro S.A."/>
            <person name="Hobley L."/>
            <person name="Sockett R.E."/>
            <person name="Bentley S.D."/>
            <person name="Parkhill J."/>
            <person name="Williams H.N."/>
            <person name="Stine O.C."/>
        </authorList>
    </citation>
    <scope>NUCLEOTIDE SEQUENCE [LARGE SCALE GENOMIC DNA]</scope>
    <source>
        <strain evidence="4">ATCC BAA-682 / DSM 15412 / SJ</strain>
    </source>
</reference>
<dbReference type="PATRIC" id="fig|862908.3.peg.176"/>
<dbReference type="InterPro" id="IPR031325">
    <property type="entry name" value="RHS_repeat"/>
</dbReference>
<feature type="domain" description="DUF6531" evidence="2">
    <location>
        <begin position="21"/>
        <end position="86"/>
    </location>
</feature>
<dbReference type="AlphaFoldDB" id="E1X2S1"/>
<name>E1X2S1_HALMS</name>
<dbReference type="RefSeq" id="WP_014242905.1">
    <property type="nucleotide sequence ID" value="NC_016620.1"/>
</dbReference>
<evidence type="ECO:0000313" key="3">
    <source>
        <dbReference type="EMBL" id="CBW25116.1"/>
    </source>
</evidence>
<gene>
    <name evidence="3" type="primary">wapA</name>
    <name evidence="3" type="ordered locus">BMS_0182</name>
</gene>
<dbReference type="EMBL" id="FQ312005">
    <property type="protein sequence ID" value="CBW25116.1"/>
    <property type="molecule type" value="Genomic_DNA"/>
</dbReference>
<dbReference type="STRING" id="862908.BMS_0182"/>
<dbReference type="InterPro" id="IPR050708">
    <property type="entry name" value="T6SS_VgrG/RHS"/>
</dbReference>
<evidence type="ECO:0000313" key="4">
    <source>
        <dbReference type="Proteomes" id="UP000008963"/>
    </source>
</evidence>
<dbReference type="OrthoDB" id="5287471at2"/>
<feature type="signal peptide" evidence="1">
    <location>
        <begin position="1"/>
        <end position="19"/>
    </location>
</feature>
<dbReference type="Proteomes" id="UP000008963">
    <property type="component" value="Chromosome"/>
</dbReference>
<evidence type="ECO:0000259" key="2">
    <source>
        <dbReference type="Pfam" id="PF20148"/>
    </source>
</evidence>
<organism evidence="3 4">
    <name type="scientific">Halobacteriovorax marinus (strain ATCC BAA-682 / DSM 15412 / SJ)</name>
    <name type="common">Bacteriovorax marinus</name>
    <dbReference type="NCBI Taxonomy" id="862908"/>
    <lineage>
        <taxon>Bacteria</taxon>
        <taxon>Pseudomonadati</taxon>
        <taxon>Bdellovibrionota</taxon>
        <taxon>Bacteriovoracia</taxon>
        <taxon>Bacteriovoracales</taxon>
        <taxon>Halobacteriovoraceae</taxon>
        <taxon>Halobacteriovorax</taxon>
    </lineage>
</organism>
<dbReference type="PANTHER" id="PTHR32305:SF15">
    <property type="entry name" value="PROTEIN RHSA-RELATED"/>
    <property type="match status" value="1"/>
</dbReference>
<dbReference type="Pfam" id="PF20148">
    <property type="entry name" value="DUF6531"/>
    <property type="match status" value="1"/>
</dbReference>
<evidence type="ECO:0000256" key="1">
    <source>
        <dbReference type="SAM" id="SignalP"/>
    </source>
</evidence>
<dbReference type="Gene3D" id="2.180.10.10">
    <property type="entry name" value="RHS repeat-associated core"/>
    <property type="match status" value="1"/>
</dbReference>
<dbReference type="Pfam" id="PF05593">
    <property type="entry name" value="RHS_repeat"/>
    <property type="match status" value="1"/>
</dbReference>
<accession>E1X2S1</accession>
<protein>
    <submittedName>
        <fullName evidence="3">Exported protein</fullName>
    </submittedName>
</protein>
<dbReference type="InterPro" id="IPR045351">
    <property type="entry name" value="DUF6531"/>
</dbReference>
<dbReference type="eggNOG" id="COG3209">
    <property type="taxonomic scope" value="Bacteria"/>
</dbReference>
<dbReference type="NCBIfam" id="TIGR01643">
    <property type="entry name" value="YD_repeat_2x"/>
    <property type="match status" value="1"/>
</dbReference>
<dbReference type="PANTHER" id="PTHR32305">
    <property type="match status" value="1"/>
</dbReference>
<dbReference type="HOGENOM" id="CLU_489725_0_0_7"/>
<feature type="chain" id="PRO_5003154655" evidence="1">
    <location>
        <begin position="20"/>
        <end position="542"/>
    </location>
</feature>
<keyword evidence="1" id="KW-0732">Signal</keyword>
<keyword evidence="4" id="KW-1185">Reference proteome</keyword>